<evidence type="ECO:0000256" key="3">
    <source>
        <dbReference type="ARBA" id="ARBA00022475"/>
    </source>
</evidence>
<evidence type="ECO:0000256" key="10">
    <source>
        <dbReference type="SAM" id="MobiDB-lite"/>
    </source>
</evidence>
<dbReference type="Pfam" id="PF00795">
    <property type="entry name" value="CN_hydrolase"/>
    <property type="match status" value="1"/>
</dbReference>
<keyword evidence="6 9" id="KW-1133">Transmembrane helix</keyword>
<evidence type="ECO:0000256" key="6">
    <source>
        <dbReference type="ARBA" id="ARBA00022989"/>
    </source>
</evidence>
<comment type="subcellular location">
    <subcellularLocation>
        <location evidence="1 9">Cell membrane</location>
        <topology evidence="1 9">Multi-pass membrane protein</topology>
    </subcellularLocation>
</comment>
<dbReference type="Pfam" id="PF20154">
    <property type="entry name" value="LNT_N"/>
    <property type="match status" value="1"/>
</dbReference>
<evidence type="ECO:0000313" key="13">
    <source>
        <dbReference type="Proteomes" id="UP000075635"/>
    </source>
</evidence>
<dbReference type="UniPathway" id="UPA00666"/>
<feature type="transmembrane region" description="Helical" evidence="9">
    <location>
        <begin position="169"/>
        <end position="190"/>
    </location>
</feature>
<feature type="transmembrane region" description="Helical" evidence="9">
    <location>
        <begin position="216"/>
        <end position="237"/>
    </location>
</feature>
<dbReference type="HAMAP" id="MF_01148">
    <property type="entry name" value="Lnt"/>
    <property type="match status" value="1"/>
</dbReference>
<comment type="similarity">
    <text evidence="2 9">Belongs to the CN hydrolase family. Apolipoprotein N-acyltransferase subfamily.</text>
</comment>
<evidence type="ECO:0000256" key="8">
    <source>
        <dbReference type="ARBA" id="ARBA00023315"/>
    </source>
</evidence>
<feature type="transmembrane region" description="Helical" evidence="9">
    <location>
        <begin position="64"/>
        <end position="82"/>
    </location>
</feature>
<evidence type="ECO:0000256" key="1">
    <source>
        <dbReference type="ARBA" id="ARBA00004651"/>
    </source>
</evidence>
<protein>
    <recommendedName>
        <fullName evidence="9">Apolipoprotein N-acyltransferase</fullName>
        <shortName evidence="9">ALP N-acyltransferase</shortName>
        <ecNumber evidence="9">2.3.1.269</ecNumber>
    </recommendedName>
</protein>
<comment type="caution">
    <text evidence="12">The sequence shown here is derived from an EMBL/GenBank/DDBJ whole genome shotgun (WGS) entry which is preliminary data.</text>
</comment>
<evidence type="ECO:0000256" key="5">
    <source>
        <dbReference type="ARBA" id="ARBA00022692"/>
    </source>
</evidence>
<keyword evidence="4 9" id="KW-0808">Transferase</keyword>
<dbReference type="PANTHER" id="PTHR38686">
    <property type="entry name" value="APOLIPOPROTEIN N-ACYLTRANSFERASE"/>
    <property type="match status" value="1"/>
</dbReference>
<dbReference type="EC" id="2.3.1.269" evidence="9"/>
<keyword evidence="5 9" id="KW-0812">Transmembrane</keyword>
<feature type="region of interest" description="Disordered" evidence="10">
    <location>
        <begin position="550"/>
        <end position="590"/>
    </location>
</feature>
<evidence type="ECO:0000259" key="11">
    <source>
        <dbReference type="PROSITE" id="PS50263"/>
    </source>
</evidence>
<dbReference type="Proteomes" id="UP000075635">
    <property type="component" value="Unassembled WGS sequence"/>
</dbReference>
<dbReference type="InterPro" id="IPR045378">
    <property type="entry name" value="LNT_N"/>
</dbReference>
<dbReference type="PROSITE" id="PS50263">
    <property type="entry name" value="CN_HYDROLASE"/>
    <property type="match status" value="1"/>
</dbReference>
<evidence type="ECO:0000256" key="4">
    <source>
        <dbReference type="ARBA" id="ARBA00022679"/>
    </source>
</evidence>
<dbReference type="CDD" id="cd07571">
    <property type="entry name" value="ALP_N-acyl_transferase"/>
    <property type="match status" value="1"/>
</dbReference>
<gene>
    <name evidence="9" type="primary">lnt</name>
    <name evidence="12" type="ORF">BE17_24705</name>
</gene>
<keyword evidence="7 9" id="KW-0472">Membrane</keyword>
<organism evidence="12 13">
    <name type="scientific">Sorangium cellulosum</name>
    <name type="common">Polyangium cellulosum</name>
    <dbReference type="NCBI Taxonomy" id="56"/>
    <lineage>
        <taxon>Bacteria</taxon>
        <taxon>Pseudomonadati</taxon>
        <taxon>Myxococcota</taxon>
        <taxon>Polyangia</taxon>
        <taxon>Polyangiales</taxon>
        <taxon>Polyangiaceae</taxon>
        <taxon>Sorangium</taxon>
    </lineage>
</organism>
<comment type="pathway">
    <text evidence="9">Protein modification; lipoprotein biosynthesis (N-acyl transfer).</text>
</comment>
<dbReference type="GO" id="GO:0016410">
    <property type="term" value="F:N-acyltransferase activity"/>
    <property type="evidence" value="ECO:0007669"/>
    <property type="project" value="UniProtKB-UniRule"/>
</dbReference>
<dbReference type="InterPro" id="IPR004563">
    <property type="entry name" value="Apolipo_AcylTrfase"/>
</dbReference>
<keyword evidence="3 9" id="KW-1003">Cell membrane</keyword>
<evidence type="ECO:0000313" key="12">
    <source>
        <dbReference type="EMBL" id="KYF91783.1"/>
    </source>
</evidence>
<feature type="domain" description="CN hydrolase" evidence="11">
    <location>
        <begin position="252"/>
        <end position="521"/>
    </location>
</feature>
<keyword evidence="12" id="KW-0449">Lipoprotein</keyword>
<feature type="transmembrane region" description="Helical" evidence="9">
    <location>
        <begin position="94"/>
        <end position="119"/>
    </location>
</feature>
<dbReference type="InterPro" id="IPR036526">
    <property type="entry name" value="C-N_Hydrolase_sf"/>
</dbReference>
<name>A0A150SH33_SORCE</name>
<proteinExistence type="inferred from homology"/>
<feature type="transmembrane region" description="Helical" evidence="9">
    <location>
        <begin position="126"/>
        <end position="149"/>
    </location>
</feature>
<reference evidence="12 13" key="1">
    <citation type="submission" date="2014-02" db="EMBL/GenBank/DDBJ databases">
        <title>The small core and large imbalanced accessory genome model reveals a collaborative survival strategy of Sorangium cellulosum strains in nature.</title>
        <authorList>
            <person name="Han K."/>
            <person name="Peng R."/>
            <person name="Blom J."/>
            <person name="Li Y.-Z."/>
        </authorList>
    </citation>
    <scope>NUCLEOTIDE SEQUENCE [LARGE SCALE GENOMIC DNA]</scope>
    <source>
        <strain evidence="12 13">So0011-07</strain>
    </source>
</reference>
<comment type="function">
    <text evidence="9">Catalyzes the phospholipid dependent N-acylation of the N-terminal cysteine of apolipoprotein, the last step in lipoprotein maturation.</text>
</comment>
<dbReference type="GO" id="GO:0005886">
    <property type="term" value="C:plasma membrane"/>
    <property type="evidence" value="ECO:0007669"/>
    <property type="project" value="UniProtKB-SubCell"/>
</dbReference>
<evidence type="ECO:0000256" key="7">
    <source>
        <dbReference type="ARBA" id="ARBA00023136"/>
    </source>
</evidence>
<dbReference type="NCBIfam" id="TIGR00546">
    <property type="entry name" value="lnt"/>
    <property type="match status" value="1"/>
</dbReference>
<dbReference type="SUPFAM" id="SSF56317">
    <property type="entry name" value="Carbon-nitrogen hydrolase"/>
    <property type="match status" value="1"/>
</dbReference>
<keyword evidence="8 9" id="KW-0012">Acyltransferase</keyword>
<dbReference type="GO" id="GO:0042158">
    <property type="term" value="P:lipoprotein biosynthetic process"/>
    <property type="evidence" value="ECO:0007669"/>
    <property type="project" value="UniProtKB-UniRule"/>
</dbReference>
<accession>A0A150SH33</accession>
<comment type="catalytic activity">
    <reaction evidence="9">
        <text>N-terminal S-1,2-diacyl-sn-glyceryl-L-cysteinyl-[lipoprotein] + a glycerophospholipid = N-acyl-S-1,2-diacyl-sn-glyceryl-L-cysteinyl-[lipoprotein] + a 2-acyl-sn-glycero-3-phospholipid + H(+)</text>
        <dbReference type="Rhea" id="RHEA:48228"/>
        <dbReference type="Rhea" id="RHEA-COMP:14681"/>
        <dbReference type="Rhea" id="RHEA-COMP:14684"/>
        <dbReference type="ChEBI" id="CHEBI:15378"/>
        <dbReference type="ChEBI" id="CHEBI:136912"/>
        <dbReference type="ChEBI" id="CHEBI:140656"/>
        <dbReference type="ChEBI" id="CHEBI:140657"/>
        <dbReference type="ChEBI" id="CHEBI:140660"/>
        <dbReference type="EC" id="2.3.1.269"/>
    </reaction>
</comment>
<sequence length="590" mass="61609">MPKASTLRALRSRAPLLLSVAGGATFALTAPPTDLYPAVIAGLALLAAAVHDAPTFWRAFGRGAAWGTAAGIVGLRFVPEVIQRFTPLGSAASYLALVLLAAAQSLVWAVCGGITSALLRRLRAPLELAFAAGVLVAVAIPTVFGWTPAGLMSPWPALVQLADLIGERGVSALFAVGAALLTRAGLAAFGKAPGGRPLAREPAQGPRPARPPLSRALVYPALASAALFGLLAVHGALRMAAVERASAGLPTARVALVNQAIGPHERWQAKNHPGILRTLHELTREAEADGAELTLWPEAAYPYPLAHSARQAPRGGRAILGPGVRGPVLAGLITQAPPVKADDGVEERNSYNSATLVLPDGSMQPTQDKLQLLWFGEMVPGGAYLPWLRRTFQKSGGLIPGVEPRALTLAREQGPALRIGVLNCYEDTLTGVGRRITSALTPNLLVNITNDAWFTGSAEPELHARLAAMRAIELRRDLVRAVNLGVASWIDARGVVRTRSESAAPEITFASPAIRDTPLTPYTRLGDVPLASLLALAILACALRARRSTAKASPEARGVSSEPRPPADAPELASPDAATQAAGDVPLSRP</sequence>
<feature type="transmembrane region" description="Helical" evidence="9">
    <location>
        <begin position="39"/>
        <end position="57"/>
    </location>
</feature>
<dbReference type="PANTHER" id="PTHR38686:SF1">
    <property type="entry name" value="APOLIPOPROTEIN N-ACYLTRANSFERASE"/>
    <property type="match status" value="1"/>
</dbReference>
<dbReference type="Gene3D" id="3.60.110.10">
    <property type="entry name" value="Carbon-nitrogen hydrolase"/>
    <property type="match status" value="1"/>
</dbReference>
<dbReference type="AlphaFoldDB" id="A0A150SH33"/>
<evidence type="ECO:0000256" key="2">
    <source>
        <dbReference type="ARBA" id="ARBA00010065"/>
    </source>
</evidence>
<dbReference type="InterPro" id="IPR003010">
    <property type="entry name" value="C-N_Hydrolase"/>
</dbReference>
<evidence type="ECO:0000256" key="9">
    <source>
        <dbReference type="HAMAP-Rule" id="MF_01148"/>
    </source>
</evidence>
<dbReference type="EMBL" id="JEMB01000981">
    <property type="protein sequence ID" value="KYF91783.1"/>
    <property type="molecule type" value="Genomic_DNA"/>
</dbReference>